<gene>
    <name evidence="2" type="ORF">GCM10025770_02530</name>
</gene>
<proteinExistence type="predicted"/>
<evidence type="ECO:0000313" key="3">
    <source>
        <dbReference type="Proteomes" id="UP001500547"/>
    </source>
</evidence>
<organism evidence="2 3">
    <name type="scientific">Viridibacterium curvum</name>
    <dbReference type="NCBI Taxonomy" id="1101404"/>
    <lineage>
        <taxon>Bacteria</taxon>
        <taxon>Pseudomonadati</taxon>
        <taxon>Pseudomonadota</taxon>
        <taxon>Betaproteobacteria</taxon>
        <taxon>Rhodocyclales</taxon>
        <taxon>Rhodocyclaceae</taxon>
        <taxon>Viridibacterium</taxon>
    </lineage>
</organism>
<dbReference type="Proteomes" id="UP001500547">
    <property type="component" value="Unassembled WGS sequence"/>
</dbReference>
<protein>
    <recommendedName>
        <fullName evidence="1">Predicted 3'-5' exonuclease PolB-like domain-containing protein</fullName>
    </recommendedName>
</protein>
<evidence type="ECO:0000313" key="2">
    <source>
        <dbReference type="EMBL" id="GAA5158280.1"/>
    </source>
</evidence>
<sequence>MFLSTTTLAFRLACEPDVAGLRALHALPAGLSDFQVIEYALQKQRAADKPDSLPAALQRVVALAAIEHGADGMRCHQWALEGGSERELLQQFLARINAGTRLVCWSAAELPILLQRALLNACESVSWPNALRLAPALAEGQEAEPQLEVLASLAGIGSATAEGLTAIQRCRAEVVLIQQILLRYRCLHGELTAVDFQQALAALAAAENQERGR</sequence>
<dbReference type="EMBL" id="BAABLD010000002">
    <property type="protein sequence ID" value="GAA5158280.1"/>
    <property type="molecule type" value="Genomic_DNA"/>
</dbReference>
<feature type="domain" description="Predicted 3'-5' exonuclease PolB-like" evidence="1">
    <location>
        <begin position="53"/>
        <end position="127"/>
    </location>
</feature>
<dbReference type="InterPro" id="IPR019288">
    <property type="entry name" value="3'-5'_exonuclease_PolB-like"/>
</dbReference>
<keyword evidence="3" id="KW-1185">Reference proteome</keyword>
<comment type="caution">
    <text evidence="2">The sequence shown here is derived from an EMBL/GenBank/DDBJ whole genome shotgun (WGS) entry which is preliminary data.</text>
</comment>
<name>A0ABP9QC37_9RHOO</name>
<reference evidence="3" key="1">
    <citation type="journal article" date="2019" name="Int. J. Syst. Evol. Microbiol.">
        <title>The Global Catalogue of Microorganisms (GCM) 10K type strain sequencing project: providing services to taxonomists for standard genome sequencing and annotation.</title>
        <authorList>
            <consortium name="The Broad Institute Genomics Platform"/>
            <consortium name="The Broad Institute Genome Sequencing Center for Infectious Disease"/>
            <person name="Wu L."/>
            <person name="Ma J."/>
        </authorList>
    </citation>
    <scope>NUCLEOTIDE SEQUENCE [LARGE SCALE GENOMIC DNA]</scope>
    <source>
        <strain evidence="3">JCM 18715</strain>
    </source>
</reference>
<dbReference type="Pfam" id="PF10108">
    <property type="entry name" value="DNA_pol_B_exo2"/>
    <property type="match status" value="1"/>
</dbReference>
<accession>A0ABP9QC37</accession>
<evidence type="ECO:0000259" key="1">
    <source>
        <dbReference type="Pfam" id="PF10108"/>
    </source>
</evidence>